<dbReference type="EMBL" id="PUFO01000017">
    <property type="protein sequence ID" value="TDG79819.1"/>
    <property type="molecule type" value="Genomic_DNA"/>
</dbReference>
<protein>
    <submittedName>
        <fullName evidence="1">Uncharacterized protein</fullName>
    </submittedName>
</protein>
<organism evidence="1 2">
    <name type="scientific">Secundilactobacillus malefermentans</name>
    <dbReference type="NCBI Taxonomy" id="176292"/>
    <lineage>
        <taxon>Bacteria</taxon>
        <taxon>Bacillati</taxon>
        <taxon>Bacillota</taxon>
        <taxon>Bacilli</taxon>
        <taxon>Lactobacillales</taxon>
        <taxon>Lactobacillaceae</taxon>
        <taxon>Secundilactobacillus</taxon>
    </lineage>
</organism>
<dbReference type="Proteomes" id="UP000294854">
    <property type="component" value="Unassembled WGS sequence"/>
</dbReference>
<dbReference type="STRING" id="1122149.FD44_GL001591"/>
<comment type="caution">
    <text evidence="1">The sequence shown here is derived from an EMBL/GenBank/DDBJ whole genome shotgun (WGS) entry which is preliminary data.</text>
</comment>
<gene>
    <name evidence="1" type="ORF">C5L31_000583</name>
</gene>
<proteinExistence type="predicted"/>
<dbReference type="AlphaFoldDB" id="A0A4R5NRR6"/>
<evidence type="ECO:0000313" key="1">
    <source>
        <dbReference type="EMBL" id="TDG79819.1"/>
    </source>
</evidence>
<accession>A0A4R5NRR6</accession>
<evidence type="ECO:0000313" key="2">
    <source>
        <dbReference type="Proteomes" id="UP000294854"/>
    </source>
</evidence>
<keyword evidence="2" id="KW-1185">Reference proteome</keyword>
<reference evidence="1 2" key="1">
    <citation type="journal article" date="2019" name="Appl. Microbiol. Biotechnol.">
        <title>Uncovering carbohydrate metabolism through a genotype-phenotype association study of 56 lactic acid bacteria genomes.</title>
        <authorList>
            <person name="Buron-Moles G."/>
            <person name="Chailyan A."/>
            <person name="Dolejs I."/>
            <person name="Forster J."/>
            <person name="Miks M.H."/>
        </authorList>
    </citation>
    <scope>NUCLEOTIDE SEQUENCE [LARGE SCALE GENOMIC DNA]</scope>
    <source>
        <strain evidence="1 2">ATCC 49373</strain>
    </source>
</reference>
<name>A0A4R5NRR6_9LACO</name>
<sequence length="104" mass="12104">MDAGEDLNINAEILTTNEMQKLQLMAFLQEKTDNTLSHFYLINELGYNKVLHLYHKLVEDLKECNNVSGTIDADKLLSETNFDDFRADQYQQQITYKMLLSILL</sequence>